<dbReference type="PROSITE" id="PS50901">
    <property type="entry name" value="FTSK"/>
    <property type="match status" value="3"/>
</dbReference>
<feature type="binding site" evidence="9">
    <location>
        <begin position="755"/>
        <end position="762"/>
    </location>
    <ligand>
        <name>ATP</name>
        <dbReference type="ChEBI" id="CHEBI:30616"/>
    </ligand>
</feature>
<dbReference type="GO" id="GO:0003677">
    <property type="term" value="F:DNA binding"/>
    <property type="evidence" value="ECO:0007669"/>
    <property type="project" value="InterPro"/>
</dbReference>
<feature type="binding site" evidence="9">
    <location>
        <begin position="1023"/>
        <end position="1030"/>
    </location>
    <ligand>
        <name>ATP</name>
        <dbReference type="ChEBI" id="CHEBI:30616"/>
    </ligand>
</feature>
<evidence type="ECO:0000256" key="10">
    <source>
        <dbReference type="SAM" id="Phobius"/>
    </source>
</evidence>
<dbReference type="InterPro" id="IPR023836">
    <property type="entry name" value="EccCa-like_Actinobacteria"/>
</dbReference>
<evidence type="ECO:0000256" key="4">
    <source>
        <dbReference type="ARBA" id="ARBA00022737"/>
    </source>
</evidence>
<evidence type="ECO:0000313" key="12">
    <source>
        <dbReference type="EMBL" id="OBI34916.1"/>
    </source>
</evidence>
<name>A0A1A2YCY7_9MYCO</name>
<evidence type="ECO:0000256" key="2">
    <source>
        <dbReference type="ARBA" id="ARBA00022475"/>
    </source>
</evidence>
<dbReference type="InterPro" id="IPR027417">
    <property type="entry name" value="P-loop_NTPase"/>
</dbReference>
<dbReference type="NCBIfam" id="TIGR03925">
    <property type="entry name" value="T7SS_EccC_b"/>
    <property type="match status" value="1"/>
</dbReference>
<keyword evidence="5 9" id="KW-0547">Nucleotide-binding</keyword>
<organism evidence="12 13">
    <name type="scientific">Mycobacterium colombiense</name>
    <dbReference type="NCBI Taxonomy" id="339268"/>
    <lineage>
        <taxon>Bacteria</taxon>
        <taxon>Bacillati</taxon>
        <taxon>Actinomycetota</taxon>
        <taxon>Actinomycetes</taxon>
        <taxon>Mycobacteriales</taxon>
        <taxon>Mycobacteriaceae</taxon>
        <taxon>Mycobacterium</taxon>
        <taxon>Mycobacterium avium complex (MAC)</taxon>
    </lineage>
</organism>
<keyword evidence="3 10" id="KW-0812">Transmembrane</keyword>
<keyword evidence="8 10" id="KW-0472">Membrane</keyword>
<dbReference type="InterPro" id="IPR050206">
    <property type="entry name" value="FtsK/SpoIIIE/SftA"/>
</dbReference>
<evidence type="ECO:0000256" key="5">
    <source>
        <dbReference type="ARBA" id="ARBA00022741"/>
    </source>
</evidence>
<gene>
    <name evidence="12" type="ORF">A5708_11150</name>
</gene>
<evidence type="ECO:0000256" key="1">
    <source>
        <dbReference type="ARBA" id="ARBA00004651"/>
    </source>
</evidence>
<protein>
    <submittedName>
        <fullName evidence="12">Type VII secretion protein EccC</fullName>
    </submittedName>
</protein>
<dbReference type="PANTHER" id="PTHR22683:SF1">
    <property type="entry name" value="TYPE VII SECRETION SYSTEM PROTEIN ESSC"/>
    <property type="match status" value="1"/>
</dbReference>
<proteinExistence type="predicted"/>
<comment type="caution">
    <text evidence="12">The sequence shown here is derived from an EMBL/GenBank/DDBJ whole genome shotgun (WGS) entry which is preliminary data.</text>
</comment>
<dbReference type="GO" id="GO:0005886">
    <property type="term" value="C:plasma membrane"/>
    <property type="evidence" value="ECO:0007669"/>
    <property type="project" value="UniProtKB-SubCell"/>
</dbReference>
<evidence type="ECO:0000256" key="7">
    <source>
        <dbReference type="ARBA" id="ARBA00022989"/>
    </source>
</evidence>
<keyword evidence="6 9" id="KW-0067">ATP-binding</keyword>
<feature type="transmembrane region" description="Helical" evidence="10">
    <location>
        <begin position="63"/>
        <end position="81"/>
    </location>
</feature>
<dbReference type="InterPro" id="IPR003593">
    <property type="entry name" value="AAA+_ATPase"/>
</dbReference>
<dbReference type="Pfam" id="PF01580">
    <property type="entry name" value="FtsK_SpoIIIE"/>
    <property type="match status" value="2"/>
</dbReference>
<evidence type="ECO:0000256" key="9">
    <source>
        <dbReference type="PROSITE-ProRule" id="PRU00289"/>
    </source>
</evidence>
<accession>A0A1A2YCY7</accession>
<dbReference type="GO" id="GO:0005524">
    <property type="term" value="F:ATP binding"/>
    <property type="evidence" value="ECO:0007669"/>
    <property type="project" value="UniProtKB-UniRule"/>
</dbReference>
<dbReference type="Gene3D" id="3.40.50.300">
    <property type="entry name" value="P-loop containing nucleotide triphosphate hydrolases"/>
    <property type="match status" value="3"/>
</dbReference>
<keyword evidence="2" id="KW-1003">Cell membrane</keyword>
<feature type="binding site" evidence="9">
    <location>
        <begin position="424"/>
        <end position="431"/>
    </location>
    <ligand>
        <name>ATP</name>
        <dbReference type="ChEBI" id="CHEBI:30616"/>
    </ligand>
</feature>
<feature type="domain" description="FtsK" evidence="11">
    <location>
        <begin position="401"/>
        <end position="599"/>
    </location>
</feature>
<keyword evidence="7 10" id="KW-1133">Transmembrane helix</keyword>
<dbReference type="PANTHER" id="PTHR22683">
    <property type="entry name" value="SPORULATION PROTEIN RELATED"/>
    <property type="match status" value="1"/>
</dbReference>
<evidence type="ECO:0000256" key="8">
    <source>
        <dbReference type="ARBA" id="ARBA00023136"/>
    </source>
</evidence>
<feature type="transmembrane region" description="Helical" evidence="10">
    <location>
        <begin position="30"/>
        <end position="51"/>
    </location>
</feature>
<keyword evidence="4" id="KW-0677">Repeat</keyword>
<dbReference type="EMBL" id="LZKI01000196">
    <property type="protein sequence ID" value="OBI34916.1"/>
    <property type="molecule type" value="Genomic_DNA"/>
</dbReference>
<comment type="subcellular location">
    <subcellularLocation>
        <location evidence="1">Cell membrane</location>
        <topology evidence="1">Multi-pass membrane protein</topology>
    </subcellularLocation>
</comment>
<evidence type="ECO:0000256" key="6">
    <source>
        <dbReference type="ARBA" id="ARBA00022840"/>
    </source>
</evidence>
<dbReference type="Proteomes" id="UP000091846">
    <property type="component" value="Unassembled WGS sequence"/>
</dbReference>
<dbReference type="InterPro" id="IPR002543">
    <property type="entry name" value="FtsK_dom"/>
</dbReference>
<evidence type="ECO:0000259" key="11">
    <source>
        <dbReference type="PROSITE" id="PS50901"/>
    </source>
</evidence>
<dbReference type="OrthoDB" id="9807790at2"/>
<dbReference type="RefSeq" id="WP_065031259.1">
    <property type="nucleotide sequence ID" value="NZ_LZKI01000196.1"/>
</dbReference>
<reference evidence="12 13" key="1">
    <citation type="submission" date="2016-06" db="EMBL/GenBank/DDBJ databases">
        <authorList>
            <person name="Kjaerup R.B."/>
            <person name="Dalgaard T.S."/>
            <person name="Juul-Madsen H.R."/>
        </authorList>
    </citation>
    <scope>NUCLEOTIDE SEQUENCE [LARGE SCALE GENOMIC DNA]</scope>
    <source>
        <strain evidence="12 13">E1334</strain>
    </source>
</reference>
<sequence>MTHASVPAAPGEDIVVDAPPELPSPAAPGMLPRLLPIALSLVCTGIMAAVLSAGTGVTRNPAFLALPAMMLVSTVVTGVTGRARRRGGGLDADRDQYLDYLETLSQSVSEIAVAQRRASISRDPDPDTLWTLIGGTRMWERHPTDGDFGLVRVGMGSQPLARRLVAPQLAPEELRDPVTAMALRRFLHAHSTIHAPVTIGLRAGTRVTIDGDPGEVRGLLRAILCQLAVLHAPDRMLIAAAVDDDNQGHWDWLKWLPHNQHPIDNDEVGPARMIYSSAARARGALAAVHGPELVVVTDLSEGVDPIVGTSIIGVGTGGASLKLRTPALTAPDWCPDQMSAVDALICARRLAGHQARTGGADPNWPELSGLSALDRFDPAAVWRRQRPRDRLRVSIGTTVEGVPLELDIKEPAEGGMGPHGLCIGATGSGKSELLRTIALGMMAHNSPETLNLLLVDFKGGATFLDYAPAPHVAAVITNLADDAPLVARMRDALAGEMNRRQQLLRTAGCVSVAAYERAREGRASPPLPTLFIIVDEFSELLSQHPDFADMFVAIGRLGRSLGMHLLLASQRLDEGRLRGLEAHLSYRMCLKTLSANESQTVLGNLDAYRLPSTPGAGFLRIGGGAPIRFQAALVSAPPPTNAPVRAAGVGAGSVRVFGTRIVGAVSRATEERVTPERTISGAVLDRLSGQGPSAHRVWLPPLGPAPALCTVLADVACTPGGLAVPIGTVDRPLDQCRAPLMVDMSGAAGNLAVIGAPQSGKSTALRTLITALAATHDPGQVQFYCLDFGGGALSALRTLPHVGAVAGRAEPRLVGRLVAECESVVRRRAALFREHGIASIVEYRQRRRDLDAAGDPFGDVFLVIDGWASMRQEFGTLDESISMLAAQGLSYGVHVALSASRWAEVRPSLRDQIGTRIELRLGDPADSEIDRRAARHVPRDSPGRGLSHEGLHMVIALPVAEVPAGASAAPPIPLLPMHVDREAVVRRWSVGELAGRILLGLGERELQPISIDFERDSHLLVLGDNECGKTATLRTLCREIVRTKTPAQARLSIVDFRRALLGVVESEHLGGYAMSPAALSVLLPDLIETLRARMPPPDASQAQLRSGSWWSGPDLYVVVDDYDLVAGPAANALAPIVEFVPYAPDLGLHLVIARRSGGLERAMFEPLLASLRDLGSASLMMSGCPTEHAPFGSAAPPRLPPGRGILTTRTGDDELVQVAWSPP</sequence>
<dbReference type="NCBIfam" id="TIGR03924">
    <property type="entry name" value="T7SS_EccC_a"/>
    <property type="match status" value="1"/>
</dbReference>
<feature type="domain" description="FtsK" evidence="11">
    <location>
        <begin position="737"/>
        <end position="928"/>
    </location>
</feature>
<feature type="domain" description="FtsK" evidence="11">
    <location>
        <begin position="1006"/>
        <end position="1190"/>
    </location>
</feature>
<evidence type="ECO:0000313" key="13">
    <source>
        <dbReference type="Proteomes" id="UP000091846"/>
    </source>
</evidence>
<dbReference type="InterPro" id="IPR023837">
    <property type="entry name" value="EccCb-like_Actinobacteria"/>
</dbReference>
<dbReference type="SMART" id="SM00382">
    <property type="entry name" value="AAA"/>
    <property type="match status" value="3"/>
</dbReference>
<dbReference type="SUPFAM" id="SSF52540">
    <property type="entry name" value="P-loop containing nucleoside triphosphate hydrolases"/>
    <property type="match status" value="3"/>
</dbReference>
<dbReference type="AlphaFoldDB" id="A0A1A2YCY7"/>
<evidence type="ECO:0000256" key="3">
    <source>
        <dbReference type="ARBA" id="ARBA00022692"/>
    </source>
</evidence>